<keyword evidence="3" id="KW-1185">Reference proteome</keyword>
<comment type="caution">
    <text evidence="2">The sequence shown here is derived from an EMBL/GenBank/DDBJ whole genome shotgun (WGS) entry which is preliminary data.</text>
</comment>
<evidence type="ECO:0000313" key="2">
    <source>
        <dbReference type="EMBL" id="CAK0805635.1"/>
    </source>
</evidence>
<evidence type="ECO:0000313" key="3">
    <source>
        <dbReference type="Proteomes" id="UP001189429"/>
    </source>
</evidence>
<sequence>MIIISAGLAADSRRRAQLKSAGARMPSDDKTEHLLLHRGGLSAPSSRPGGGGVERWGGGAHRPPTTLTSENDDRRRPLLQVGPRLDLHHKEPEGRVCRRLRGGRPAATLSRGRSSCMGAESAHSSSSTSDTSSLAAGPSSSGTCTSIEAPARTANISASSTIRRSGGRFRRSPNSEGLASTPPPRRPRRRSGRPRSKRRVVVGGNRTSRLSAAAVRGGRSPHAKSVAEMATS</sequence>
<dbReference type="Proteomes" id="UP001189429">
    <property type="component" value="Unassembled WGS sequence"/>
</dbReference>
<organism evidence="2 3">
    <name type="scientific">Prorocentrum cordatum</name>
    <dbReference type="NCBI Taxonomy" id="2364126"/>
    <lineage>
        <taxon>Eukaryota</taxon>
        <taxon>Sar</taxon>
        <taxon>Alveolata</taxon>
        <taxon>Dinophyceae</taxon>
        <taxon>Prorocentrales</taxon>
        <taxon>Prorocentraceae</taxon>
        <taxon>Prorocentrum</taxon>
    </lineage>
</organism>
<gene>
    <name evidence="2" type="ORF">PCOR1329_LOCUS12100</name>
</gene>
<evidence type="ECO:0000256" key="1">
    <source>
        <dbReference type="SAM" id="MobiDB-lite"/>
    </source>
</evidence>
<feature type="compositionally biased region" description="Basic and acidic residues" evidence="1">
    <location>
        <begin position="85"/>
        <end position="96"/>
    </location>
</feature>
<feature type="compositionally biased region" description="Low complexity" evidence="1">
    <location>
        <begin position="114"/>
        <end position="136"/>
    </location>
</feature>
<feature type="compositionally biased region" description="Basic residues" evidence="1">
    <location>
        <begin position="185"/>
        <end position="200"/>
    </location>
</feature>
<dbReference type="EMBL" id="CAUYUJ010003514">
    <property type="protein sequence ID" value="CAK0805635.1"/>
    <property type="molecule type" value="Genomic_DNA"/>
</dbReference>
<accession>A0ABN9QIM5</accession>
<protein>
    <submittedName>
        <fullName evidence="2">Uncharacterized protein</fullName>
    </submittedName>
</protein>
<name>A0ABN9QIM5_9DINO</name>
<feature type="compositionally biased region" description="Polar residues" evidence="1">
    <location>
        <begin position="154"/>
        <end position="163"/>
    </location>
</feature>
<proteinExistence type="predicted"/>
<feature type="compositionally biased region" description="Gly residues" evidence="1">
    <location>
        <begin position="48"/>
        <end position="60"/>
    </location>
</feature>
<reference evidence="2" key="1">
    <citation type="submission" date="2023-10" db="EMBL/GenBank/DDBJ databases">
        <authorList>
            <person name="Chen Y."/>
            <person name="Shah S."/>
            <person name="Dougan E. K."/>
            <person name="Thang M."/>
            <person name="Chan C."/>
        </authorList>
    </citation>
    <scope>NUCLEOTIDE SEQUENCE [LARGE SCALE GENOMIC DNA]</scope>
</reference>
<feature type="region of interest" description="Disordered" evidence="1">
    <location>
        <begin position="38"/>
        <end position="232"/>
    </location>
</feature>